<evidence type="ECO:0000259" key="1">
    <source>
        <dbReference type="PROSITE" id="PS50280"/>
    </source>
</evidence>
<proteinExistence type="predicted"/>
<dbReference type="EMBL" id="MU001756">
    <property type="protein sequence ID" value="KAF2799934.1"/>
    <property type="molecule type" value="Genomic_DNA"/>
</dbReference>
<dbReference type="Proteomes" id="UP000799757">
    <property type="component" value="Unassembled WGS sequence"/>
</dbReference>
<feature type="domain" description="SET" evidence="1">
    <location>
        <begin position="66"/>
        <end position="199"/>
    </location>
</feature>
<sequence length="211" mass="23605">MQPNSKNSQWLGSQADIPEDWPAGTVYLRAPYYSKKLAEDAFKTLVFPKSDLPSSERALTTRPPYSNIKISKILSPNHPANGQHGLFARLHLPPDSFIISYLGYVHDQNDIDETSDYDLSLDRDFGIGVDASRIGNEARFINDYRSVVTSPNAEFRDIFVDIGDGKIEKRMGVFVLSAGKSGKRAKGIPKGCEIVVSYGKGFWTERLKMDR</sequence>
<gene>
    <name evidence="2" type="ORF">K505DRAFT_356188</name>
</gene>
<dbReference type="PROSITE" id="PS50280">
    <property type="entry name" value="SET"/>
    <property type="match status" value="1"/>
</dbReference>
<reference evidence="2" key="1">
    <citation type="journal article" date="2020" name="Stud. Mycol.">
        <title>101 Dothideomycetes genomes: a test case for predicting lifestyles and emergence of pathogens.</title>
        <authorList>
            <person name="Haridas S."/>
            <person name="Albert R."/>
            <person name="Binder M."/>
            <person name="Bloem J."/>
            <person name="Labutti K."/>
            <person name="Salamov A."/>
            <person name="Andreopoulos B."/>
            <person name="Baker S."/>
            <person name="Barry K."/>
            <person name="Bills G."/>
            <person name="Bluhm B."/>
            <person name="Cannon C."/>
            <person name="Castanera R."/>
            <person name="Culley D."/>
            <person name="Daum C."/>
            <person name="Ezra D."/>
            <person name="Gonzalez J."/>
            <person name="Henrissat B."/>
            <person name="Kuo A."/>
            <person name="Liang C."/>
            <person name="Lipzen A."/>
            <person name="Lutzoni F."/>
            <person name="Magnuson J."/>
            <person name="Mondo S."/>
            <person name="Nolan M."/>
            <person name="Ohm R."/>
            <person name="Pangilinan J."/>
            <person name="Park H.-J."/>
            <person name="Ramirez L."/>
            <person name="Alfaro M."/>
            <person name="Sun H."/>
            <person name="Tritt A."/>
            <person name="Yoshinaga Y."/>
            <person name="Zwiers L.-H."/>
            <person name="Turgeon B."/>
            <person name="Goodwin S."/>
            <person name="Spatafora J."/>
            <person name="Crous P."/>
            <person name="Grigoriev I."/>
        </authorList>
    </citation>
    <scope>NUCLEOTIDE SEQUENCE</scope>
    <source>
        <strain evidence="2">CBS 109.77</strain>
    </source>
</reference>
<dbReference type="AlphaFoldDB" id="A0A6A6XVY5"/>
<dbReference type="Gene3D" id="2.170.270.10">
    <property type="entry name" value="SET domain"/>
    <property type="match status" value="1"/>
</dbReference>
<accession>A0A6A6XVY5</accession>
<dbReference type="OrthoDB" id="5792673at2759"/>
<evidence type="ECO:0000313" key="2">
    <source>
        <dbReference type="EMBL" id="KAF2799934.1"/>
    </source>
</evidence>
<evidence type="ECO:0000313" key="3">
    <source>
        <dbReference type="Proteomes" id="UP000799757"/>
    </source>
</evidence>
<dbReference type="InterPro" id="IPR046341">
    <property type="entry name" value="SET_dom_sf"/>
</dbReference>
<keyword evidence="3" id="KW-1185">Reference proteome</keyword>
<protein>
    <recommendedName>
        <fullName evidence="1">SET domain-containing protein</fullName>
    </recommendedName>
</protein>
<name>A0A6A6XVY5_9PLEO</name>
<dbReference type="SUPFAM" id="SSF82199">
    <property type="entry name" value="SET domain"/>
    <property type="match status" value="1"/>
</dbReference>
<dbReference type="InterPro" id="IPR001214">
    <property type="entry name" value="SET_dom"/>
</dbReference>
<organism evidence="2 3">
    <name type="scientific">Melanomma pulvis-pyrius CBS 109.77</name>
    <dbReference type="NCBI Taxonomy" id="1314802"/>
    <lineage>
        <taxon>Eukaryota</taxon>
        <taxon>Fungi</taxon>
        <taxon>Dikarya</taxon>
        <taxon>Ascomycota</taxon>
        <taxon>Pezizomycotina</taxon>
        <taxon>Dothideomycetes</taxon>
        <taxon>Pleosporomycetidae</taxon>
        <taxon>Pleosporales</taxon>
        <taxon>Melanommataceae</taxon>
        <taxon>Melanomma</taxon>
    </lineage>
</organism>